<dbReference type="RefSeq" id="WP_202337797.1">
    <property type="nucleotide sequence ID" value="NZ_CP068439.1"/>
</dbReference>
<keyword evidence="1" id="KW-0472">Membrane</keyword>
<organism evidence="3 4">
    <name type="scientific">Aequorivita iocasae</name>
    <dbReference type="NCBI Taxonomy" id="2803865"/>
    <lineage>
        <taxon>Bacteria</taxon>
        <taxon>Pseudomonadati</taxon>
        <taxon>Bacteroidota</taxon>
        <taxon>Flavobacteriia</taxon>
        <taxon>Flavobacteriales</taxon>
        <taxon>Flavobacteriaceae</taxon>
        <taxon>Aequorivita</taxon>
    </lineage>
</organism>
<name>A0ABX7DUZ4_9FLAO</name>
<evidence type="ECO:0000256" key="1">
    <source>
        <dbReference type="SAM" id="Phobius"/>
    </source>
</evidence>
<reference evidence="3 4" key="1">
    <citation type="submission" date="2021-01" db="EMBL/GenBank/DDBJ databases">
        <title>Aequorivita sp. strain KX20305, a bacterium isolated from the sediment collected at a cold seep field in South China Sea.</title>
        <authorList>
            <person name="Zhang H."/>
            <person name="Li C."/>
        </authorList>
    </citation>
    <scope>NUCLEOTIDE SEQUENCE [LARGE SCALE GENOMIC DNA]</scope>
    <source>
        <strain evidence="3 4">KX20305</strain>
    </source>
</reference>
<evidence type="ECO:0000313" key="3">
    <source>
        <dbReference type="EMBL" id="QQX77908.1"/>
    </source>
</evidence>
<sequence length="258" mass="29359">MKTTVENTRNKRAEKKQTNINWNSRLFFQIGVIVSLLIVFFIMQADFKIRTYQTAANETFVMQELPFHDYEIDLEKPKQVEPKKELPQKREPIAKVKSNTFDVKPNTDPIIENSIASTEIPTVDPPIAPTVSAPTTDSNKPRTVANVEFVPIFPGCENEGSNSEKIACMSSKINSFIQKNFRQQVLEDLKTNEAHRIYVNFKIDANGYVTDVVATSRDVNLKKEGQRVINMLPPMKPGRQGNKNVEVLYTVPIVFNIK</sequence>
<keyword evidence="4" id="KW-1185">Reference proteome</keyword>
<dbReference type="SUPFAM" id="SSF74653">
    <property type="entry name" value="TolA/TonB C-terminal domain"/>
    <property type="match status" value="1"/>
</dbReference>
<feature type="transmembrane region" description="Helical" evidence="1">
    <location>
        <begin position="26"/>
        <end position="43"/>
    </location>
</feature>
<dbReference type="Pfam" id="PF03544">
    <property type="entry name" value="TonB_C"/>
    <property type="match status" value="1"/>
</dbReference>
<accession>A0ABX7DUZ4</accession>
<keyword evidence="1" id="KW-1133">Transmembrane helix</keyword>
<keyword evidence="1" id="KW-0812">Transmembrane</keyword>
<evidence type="ECO:0000259" key="2">
    <source>
        <dbReference type="Pfam" id="PF03544"/>
    </source>
</evidence>
<protein>
    <recommendedName>
        <fullName evidence="2">TonB C-terminal domain-containing protein</fullName>
    </recommendedName>
</protein>
<dbReference type="Proteomes" id="UP000629420">
    <property type="component" value="Chromosome"/>
</dbReference>
<dbReference type="EMBL" id="CP068439">
    <property type="protein sequence ID" value="QQX77908.1"/>
    <property type="molecule type" value="Genomic_DNA"/>
</dbReference>
<gene>
    <name evidence="3" type="ORF">JK629_06505</name>
</gene>
<dbReference type="InterPro" id="IPR037682">
    <property type="entry name" value="TonB_C"/>
</dbReference>
<evidence type="ECO:0000313" key="4">
    <source>
        <dbReference type="Proteomes" id="UP000629420"/>
    </source>
</evidence>
<proteinExistence type="predicted"/>
<feature type="domain" description="TonB C-terminal" evidence="2">
    <location>
        <begin position="196"/>
        <end position="257"/>
    </location>
</feature>
<dbReference type="Gene3D" id="3.30.1150.10">
    <property type="match status" value="1"/>
</dbReference>